<keyword evidence="7" id="KW-0966">Cell projection</keyword>
<evidence type="ECO:0000259" key="5">
    <source>
        <dbReference type="Pfam" id="PF00669"/>
    </source>
</evidence>
<reference evidence="7 8" key="1">
    <citation type="submission" date="2021-03" db="EMBL/GenBank/DDBJ databases">
        <title>Whole genome sequence of Metabacillus bambusae BG109.</title>
        <authorList>
            <person name="Jeong J.W."/>
        </authorList>
    </citation>
    <scope>NUCLEOTIDE SEQUENCE [LARGE SCALE GENOMIC DNA]</scope>
    <source>
        <strain evidence="7 8">BG109</strain>
    </source>
</reference>
<keyword evidence="7" id="KW-0282">Flagellum</keyword>
<dbReference type="Proteomes" id="UP000663981">
    <property type="component" value="Unassembled WGS sequence"/>
</dbReference>
<keyword evidence="4" id="KW-0964">Secreted</keyword>
<dbReference type="InterPro" id="IPR042187">
    <property type="entry name" value="Flagellin_C_sub2"/>
</dbReference>
<feature type="domain" description="Flagellin C-terminal" evidence="6">
    <location>
        <begin position="289"/>
        <end position="374"/>
    </location>
</feature>
<dbReference type="InterPro" id="IPR046358">
    <property type="entry name" value="Flagellin_C"/>
</dbReference>
<evidence type="ECO:0000256" key="1">
    <source>
        <dbReference type="ARBA" id="ARBA00005709"/>
    </source>
</evidence>
<keyword evidence="3 4" id="KW-0975">Bacterial flagellum</keyword>
<dbReference type="Gene3D" id="6.10.10.10">
    <property type="entry name" value="Flagellar export chaperone, C-terminal domain"/>
    <property type="match status" value="1"/>
</dbReference>
<dbReference type="PRINTS" id="PR00207">
    <property type="entry name" value="FLAGELLIN"/>
</dbReference>
<feature type="domain" description="Flagellin N-terminal" evidence="5">
    <location>
        <begin position="3"/>
        <end position="138"/>
    </location>
</feature>
<sequence length="375" mass="39387">MRINHNIAALNTHRQLTSASAAQSKSMEKLSSGLRINRAGDDAAGLAISEKMRGQIRGLEMGSKNAQDGISLIQTAEGALNETHSILQRMRELAVQSSNDTNTNTDRAELQKEMDQLVEEIDRIANTTEFNTKKLLNGDLSGVVAEDQSATFNEVSDSGVFASISGAATIGNNSTYNLEITSATASGVYTVSYTDDTGVSNTATVSSGGAISIGDASITFGTLSTGSIGEEATFTTRAAVADLTDESLTYQIGANSSQTMKVAIEDMSASALNVDGINVSSSQAAEASISAINKAIEDVSSQRSKLGAFQNRLDHTINNLGTSAENLTAAESRVRDVDMAKEMMESTKNGILSQAAQAMLAQANQQPQGVLQLLQ</sequence>
<dbReference type="InterPro" id="IPR001492">
    <property type="entry name" value="Flagellin"/>
</dbReference>
<accession>A0ABS3N0E6</accession>
<dbReference type="PANTHER" id="PTHR42792">
    <property type="entry name" value="FLAGELLIN"/>
    <property type="match status" value="1"/>
</dbReference>
<evidence type="ECO:0000313" key="8">
    <source>
        <dbReference type="Proteomes" id="UP000663981"/>
    </source>
</evidence>
<comment type="similarity">
    <text evidence="1 4">Belongs to the bacterial flagellin family.</text>
</comment>
<dbReference type="RefSeq" id="WP_207977038.1">
    <property type="nucleotide sequence ID" value="NZ_JAGDEL010000005.1"/>
</dbReference>
<evidence type="ECO:0000259" key="6">
    <source>
        <dbReference type="Pfam" id="PF00700"/>
    </source>
</evidence>
<evidence type="ECO:0000313" key="7">
    <source>
        <dbReference type="EMBL" id="MBO1511742.1"/>
    </source>
</evidence>
<organism evidence="7 8">
    <name type="scientific">Metabacillus bambusae</name>
    <dbReference type="NCBI Taxonomy" id="2795218"/>
    <lineage>
        <taxon>Bacteria</taxon>
        <taxon>Bacillati</taxon>
        <taxon>Bacillota</taxon>
        <taxon>Bacilli</taxon>
        <taxon>Bacillales</taxon>
        <taxon>Bacillaceae</taxon>
        <taxon>Metabacillus</taxon>
    </lineage>
</organism>
<dbReference type="Gene3D" id="1.20.1330.10">
    <property type="entry name" value="f41 fragment of flagellin, N-terminal domain"/>
    <property type="match status" value="2"/>
</dbReference>
<dbReference type="InterPro" id="IPR001029">
    <property type="entry name" value="Flagellin_N"/>
</dbReference>
<comment type="caution">
    <text evidence="7">The sequence shown here is derived from an EMBL/GenBank/DDBJ whole genome shotgun (WGS) entry which is preliminary data.</text>
</comment>
<dbReference type="Pfam" id="PF00669">
    <property type="entry name" value="Flagellin_N"/>
    <property type="match status" value="1"/>
</dbReference>
<keyword evidence="7" id="KW-0969">Cilium</keyword>
<gene>
    <name evidence="7" type="ORF">I7822_08680</name>
</gene>
<evidence type="ECO:0000256" key="3">
    <source>
        <dbReference type="ARBA" id="ARBA00023143"/>
    </source>
</evidence>
<proteinExistence type="inferred from homology"/>
<comment type="subcellular location">
    <subcellularLocation>
        <location evidence="4">Secreted</location>
    </subcellularLocation>
    <subcellularLocation>
        <location evidence="4">Bacterial flagellum</location>
    </subcellularLocation>
</comment>
<evidence type="ECO:0000256" key="4">
    <source>
        <dbReference type="RuleBase" id="RU362073"/>
    </source>
</evidence>
<protein>
    <recommendedName>
        <fullName evidence="2 4">Flagellin</fullName>
    </recommendedName>
</protein>
<comment type="function">
    <text evidence="4">Flagellin is the subunit protein which polymerizes to form the filaments of bacterial flagella.</text>
</comment>
<dbReference type="Pfam" id="PF00700">
    <property type="entry name" value="Flagellin_C"/>
    <property type="match status" value="1"/>
</dbReference>
<dbReference type="Gene3D" id="6.10.280.190">
    <property type="match status" value="1"/>
</dbReference>
<dbReference type="SUPFAM" id="SSF64518">
    <property type="entry name" value="Phase 1 flagellin"/>
    <property type="match status" value="1"/>
</dbReference>
<name>A0ABS3N0E6_9BACI</name>
<evidence type="ECO:0000256" key="2">
    <source>
        <dbReference type="ARBA" id="ARBA00020110"/>
    </source>
</evidence>
<keyword evidence="8" id="KW-1185">Reference proteome</keyword>
<dbReference type="EMBL" id="JAGDEL010000005">
    <property type="protein sequence ID" value="MBO1511742.1"/>
    <property type="molecule type" value="Genomic_DNA"/>
</dbReference>
<dbReference type="PANTHER" id="PTHR42792:SF2">
    <property type="entry name" value="FLAGELLIN"/>
    <property type="match status" value="1"/>
</dbReference>